<proteinExistence type="predicted"/>
<feature type="domain" description="TmcB/TmcC TPR repeats" evidence="2">
    <location>
        <begin position="182"/>
        <end position="226"/>
    </location>
</feature>
<comment type="caution">
    <text evidence="3">The sequence shown here is derived from an EMBL/GenBank/DDBJ whole genome shotgun (WGS) entry which is preliminary data.</text>
</comment>
<dbReference type="SUPFAM" id="SSF48452">
    <property type="entry name" value="TPR-like"/>
    <property type="match status" value="1"/>
</dbReference>
<dbReference type="InterPro" id="IPR011990">
    <property type="entry name" value="TPR-like_helical_dom_sf"/>
</dbReference>
<evidence type="ECO:0000313" key="3">
    <source>
        <dbReference type="EMBL" id="KAK7366951.1"/>
    </source>
</evidence>
<organism evidence="3 4">
    <name type="scientific">Phaseolus coccineus</name>
    <name type="common">Scarlet runner bean</name>
    <name type="synonym">Phaseolus multiflorus</name>
    <dbReference type="NCBI Taxonomy" id="3886"/>
    <lineage>
        <taxon>Eukaryota</taxon>
        <taxon>Viridiplantae</taxon>
        <taxon>Streptophyta</taxon>
        <taxon>Embryophyta</taxon>
        <taxon>Tracheophyta</taxon>
        <taxon>Spermatophyta</taxon>
        <taxon>Magnoliopsida</taxon>
        <taxon>eudicotyledons</taxon>
        <taxon>Gunneridae</taxon>
        <taxon>Pentapetalae</taxon>
        <taxon>rosids</taxon>
        <taxon>fabids</taxon>
        <taxon>Fabales</taxon>
        <taxon>Fabaceae</taxon>
        <taxon>Papilionoideae</taxon>
        <taxon>50 kb inversion clade</taxon>
        <taxon>NPAAA clade</taxon>
        <taxon>indigoferoid/millettioid clade</taxon>
        <taxon>Phaseoleae</taxon>
        <taxon>Phaseolus</taxon>
    </lineage>
</organism>
<dbReference type="AlphaFoldDB" id="A0AAN9RC18"/>
<dbReference type="EMBL" id="JAYMYR010000004">
    <property type="protein sequence ID" value="KAK7366951.1"/>
    <property type="molecule type" value="Genomic_DNA"/>
</dbReference>
<dbReference type="PANTHER" id="PTHR26312">
    <property type="entry name" value="TETRATRICOPEPTIDE REPEAT PROTEIN 5"/>
    <property type="match status" value="1"/>
</dbReference>
<dbReference type="Pfam" id="PF25474">
    <property type="entry name" value="TPR_TmcB"/>
    <property type="match status" value="1"/>
</dbReference>
<name>A0AAN9RC18_PHACN</name>
<protein>
    <recommendedName>
        <fullName evidence="2">TmcB/TmcC TPR repeats domain-containing protein</fullName>
    </recommendedName>
</protein>
<dbReference type="Gene3D" id="1.25.40.10">
    <property type="entry name" value="Tetratricopeptide repeat domain"/>
    <property type="match status" value="1"/>
</dbReference>
<gene>
    <name evidence="3" type="ORF">VNO80_08954</name>
</gene>
<evidence type="ECO:0000313" key="4">
    <source>
        <dbReference type="Proteomes" id="UP001374584"/>
    </source>
</evidence>
<dbReference type="Proteomes" id="UP001374584">
    <property type="component" value="Unassembled WGS sequence"/>
</dbReference>
<evidence type="ECO:0000259" key="2">
    <source>
        <dbReference type="Pfam" id="PF25474"/>
    </source>
</evidence>
<keyword evidence="4" id="KW-1185">Reference proteome</keyword>
<sequence>MGSKPNCITSIKNQGKKVYEHETAQGVDRSFDTYPFQFIKTMGVSLIRTGSLPVQNPVLHGSPRRALTRQASFAGEKNHAKFSTISLHYSQSNARRDAPQNGIKRASSERIPENPGVCRDLNRTGSCPPIIPHEEQFFSDANIRKPSYFGILPLDLQSGGGSGGGHHGDETLTGGNGGDRMKMDAYYEEMLKSNPTDALLLRNYGKFLHEVEKDTTRAEEYYGRAILANPSDGELLSLYGSLIWETQRDEGRAKSYFDQAIQADPNDCTVLGSYAHFMWEAEEEEEVNGGMTEKTATEMIAAI</sequence>
<accession>A0AAN9RC18</accession>
<dbReference type="PANTHER" id="PTHR26312:SF123">
    <property type="entry name" value="TETRATRICOPEPTIDE REPEAT (TPR)-LIKE SUPERFAMILY PROTEIN"/>
    <property type="match status" value="1"/>
</dbReference>
<dbReference type="InterPro" id="IPR057352">
    <property type="entry name" value="TPR_TmcB/C"/>
</dbReference>
<evidence type="ECO:0000256" key="1">
    <source>
        <dbReference type="SAM" id="MobiDB-lite"/>
    </source>
</evidence>
<feature type="region of interest" description="Disordered" evidence="1">
    <location>
        <begin position="91"/>
        <end position="120"/>
    </location>
</feature>
<reference evidence="3 4" key="1">
    <citation type="submission" date="2024-01" db="EMBL/GenBank/DDBJ databases">
        <title>The genomes of 5 underutilized Papilionoideae crops provide insights into root nodulation and disease resistanc.</title>
        <authorList>
            <person name="Jiang F."/>
        </authorList>
    </citation>
    <scope>NUCLEOTIDE SEQUENCE [LARGE SCALE GENOMIC DNA]</scope>
    <source>
        <strain evidence="3">JINMINGXINNONG_FW02</strain>
        <tissue evidence="3">Leaves</tissue>
    </source>
</reference>